<proteinExistence type="predicted"/>
<evidence type="ECO:0000313" key="1">
    <source>
        <dbReference type="EMBL" id="MFC5148916.1"/>
    </source>
</evidence>
<comment type="caution">
    <text evidence="1">The sequence shown here is derived from an EMBL/GenBank/DDBJ whole genome shotgun (WGS) entry which is preliminary data.</text>
</comment>
<evidence type="ECO:0000313" key="2">
    <source>
        <dbReference type="Proteomes" id="UP001596222"/>
    </source>
</evidence>
<name>A0ABW0A5A0_9ACTN</name>
<gene>
    <name evidence="1" type="ORF">ACFPP6_30055</name>
</gene>
<reference evidence="2" key="1">
    <citation type="journal article" date="2019" name="Int. J. Syst. Evol. Microbiol.">
        <title>The Global Catalogue of Microorganisms (GCM) 10K type strain sequencing project: providing services to taxonomists for standard genome sequencing and annotation.</title>
        <authorList>
            <consortium name="The Broad Institute Genomics Platform"/>
            <consortium name="The Broad Institute Genome Sequencing Center for Infectious Disease"/>
            <person name="Wu L."/>
            <person name="Ma J."/>
        </authorList>
    </citation>
    <scope>NUCLEOTIDE SEQUENCE [LARGE SCALE GENOMIC DNA]</scope>
    <source>
        <strain evidence="2">CGMCC 4.1641</strain>
    </source>
</reference>
<dbReference type="RefSeq" id="WP_382049054.1">
    <property type="nucleotide sequence ID" value="NZ_JBHSKJ010000022.1"/>
</dbReference>
<accession>A0ABW0A5A0</accession>
<organism evidence="1 2">
    <name type="scientific">Streptomyces aureoversilis</name>
    <dbReference type="NCBI Taxonomy" id="67277"/>
    <lineage>
        <taxon>Bacteria</taxon>
        <taxon>Bacillati</taxon>
        <taxon>Actinomycetota</taxon>
        <taxon>Actinomycetes</taxon>
        <taxon>Kitasatosporales</taxon>
        <taxon>Streptomycetaceae</taxon>
        <taxon>Streptomyces</taxon>
    </lineage>
</organism>
<keyword evidence="2" id="KW-1185">Reference proteome</keyword>
<protein>
    <submittedName>
        <fullName evidence="1">Uncharacterized protein</fullName>
    </submittedName>
</protein>
<sequence length="44" mass="4574">MLCLVGATGVVAALLPRRVAALRFALARLYLALLAAPFCMLSGV</sequence>
<dbReference type="Proteomes" id="UP001596222">
    <property type="component" value="Unassembled WGS sequence"/>
</dbReference>
<dbReference type="EMBL" id="JBHSKJ010000022">
    <property type="protein sequence ID" value="MFC5148916.1"/>
    <property type="molecule type" value="Genomic_DNA"/>
</dbReference>